<protein>
    <submittedName>
        <fullName evidence="9">Site-specific integrase</fullName>
    </submittedName>
</protein>
<dbReference type="PANTHER" id="PTHR30349:SF91">
    <property type="entry name" value="INTA PROTEIN"/>
    <property type="match status" value="1"/>
</dbReference>
<comment type="similarity">
    <text evidence="2">Belongs to the 'phage' integrase family.</text>
</comment>
<dbReference type="PROSITE" id="PS51900">
    <property type="entry name" value="CB"/>
    <property type="match status" value="1"/>
</dbReference>
<evidence type="ECO:0000256" key="2">
    <source>
        <dbReference type="ARBA" id="ARBA00008857"/>
    </source>
</evidence>
<keyword evidence="5" id="KW-0233">DNA recombination</keyword>
<dbReference type="PANTHER" id="PTHR30349">
    <property type="entry name" value="PHAGE INTEGRASE-RELATED"/>
    <property type="match status" value="1"/>
</dbReference>
<dbReference type="CDD" id="cd01189">
    <property type="entry name" value="INT_ICEBs1_C_like"/>
    <property type="match status" value="1"/>
</dbReference>
<dbReference type="InterPro" id="IPR010998">
    <property type="entry name" value="Integrase_recombinase_N"/>
</dbReference>
<accession>A0A9D1UNU4</accession>
<dbReference type="Gene3D" id="1.10.443.10">
    <property type="entry name" value="Intergrase catalytic core"/>
    <property type="match status" value="1"/>
</dbReference>
<feature type="domain" description="Core-binding (CB)" evidence="8">
    <location>
        <begin position="68"/>
        <end position="151"/>
    </location>
</feature>
<dbReference type="GO" id="GO:0006310">
    <property type="term" value="P:DNA recombination"/>
    <property type="evidence" value="ECO:0007669"/>
    <property type="project" value="UniProtKB-KW"/>
</dbReference>
<dbReference type="InterPro" id="IPR004107">
    <property type="entry name" value="Integrase_SAM-like_N"/>
</dbReference>
<dbReference type="GO" id="GO:0015074">
    <property type="term" value="P:DNA integration"/>
    <property type="evidence" value="ECO:0007669"/>
    <property type="project" value="UniProtKB-KW"/>
</dbReference>
<keyword evidence="4 6" id="KW-0238">DNA-binding</keyword>
<proteinExistence type="inferred from homology"/>
<evidence type="ECO:0000259" key="8">
    <source>
        <dbReference type="PROSITE" id="PS51900"/>
    </source>
</evidence>
<dbReference type="InterPro" id="IPR050090">
    <property type="entry name" value="Tyrosine_recombinase_XerCD"/>
</dbReference>
<keyword evidence="3" id="KW-0229">DNA integration</keyword>
<dbReference type="SUPFAM" id="SSF56349">
    <property type="entry name" value="DNA breaking-rejoining enzymes"/>
    <property type="match status" value="1"/>
</dbReference>
<dbReference type="AlphaFoldDB" id="A0A9D1UNU4"/>
<evidence type="ECO:0000256" key="1">
    <source>
        <dbReference type="ARBA" id="ARBA00003283"/>
    </source>
</evidence>
<evidence type="ECO:0000313" key="10">
    <source>
        <dbReference type="Proteomes" id="UP000824192"/>
    </source>
</evidence>
<dbReference type="InterPro" id="IPR011010">
    <property type="entry name" value="DNA_brk_join_enz"/>
</dbReference>
<evidence type="ECO:0000256" key="4">
    <source>
        <dbReference type="ARBA" id="ARBA00023125"/>
    </source>
</evidence>
<dbReference type="EMBL" id="DXGA01000066">
    <property type="protein sequence ID" value="HIW93496.1"/>
    <property type="molecule type" value="Genomic_DNA"/>
</dbReference>
<reference evidence="9" key="1">
    <citation type="journal article" date="2021" name="PeerJ">
        <title>Extensive microbial diversity within the chicken gut microbiome revealed by metagenomics and culture.</title>
        <authorList>
            <person name="Gilroy R."/>
            <person name="Ravi A."/>
            <person name="Getino M."/>
            <person name="Pursley I."/>
            <person name="Horton D.L."/>
            <person name="Alikhan N.F."/>
            <person name="Baker D."/>
            <person name="Gharbi K."/>
            <person name="Hall N."/>
            <person name="Watson M."/>
            <person name="Adriaenssens E.M."/>
            <person name="Foster-Nyarko E."/>
            <person name="Jarju S."/>
            <person name="Secka A."/>
            <person name="Antonio M."/>
            <person name="Oren A."/>
            <person name="Chaudhuri R.R."/>
            <person name="La Ragione R."/>
            <person name="Hildebrand F."/>
            <person name="Pallen M.J."/>
        </authorList>
    </citation>
    <scope>NUCLEOTIDE SEQUENCE</scope>
    <source>
        <strain evidence="9">ChiGjej6B6-1540</strain>
    </source>
</reference>
<dbReference type="Pfam" id="PF14659">
    <property type="entry name" value="Phage_int_SAM_3"/>
    <property type="match status" value="1"/>
</dbReference>
<evidence type="ECO:0000313" key="9">
    <source>
        <dbReference type="EMBL" id="HIW93496.1"/>
    </source>
</evidence>
<evidence type="ECO:0000256" key="3">
    <source>
        <dbReference type="ARBA" id="ARBA00022908"/>
    </source>
</evidence>
<organism evidence="9 10">
    <name type="scientific">Candidatus Flavonifractor merdipullorum</name>
    <dbReference type="NCBI Taxonomy" id="2838590"/>
    <lineage>
        <taxon>Bacteria</taxon>
        <taxon>Bacillati</taxon>
        <taxon>Bacillota</taxon>
        <taxon>Clostridia</taxon>
        <taxon>Eubacteriales</taxon>
        <taxon>Oscillospiraceae</taxon>
        <taxon>Flavonifractor</taxon>
    </lineage>
</organism>
<dbReference type="PROSITE" id="PS51898">
    <property type="entry name" value="TYR_RECOMBINASE"/>
    <property type="match status" value="1"/>
</dbReference>
<name>A0A9D1UNU4_9FIRM</name>
<sequence length="382" mass="43058">MARKTIMPNIAYDTQRRSFYVTLRGAPGPEGVPRRVVRCYPTLERALQVLNEHQAQRTLSQGKASKDLTVGQWLCYWLENVVRPSRSASTTHGYTMIIRNHLVPALGAIRLDQLTTAQVQDYLNGKQAEGLCSNTVRKHHGVLHNALEHARRRELIVRNVAEQASRPSAQTPVHHYYDSETMARLFEVLAGTTMEPVVKLAGYLGLRRSEICGLKWSHVDRAAKVITIAEARTAVNGRSVDKETKNRSSVRRLGYEGLANLEEVIERLWRQREEEKARLGDEYVDRGFVLCHDGGLPYQRDYLSNRLQRVLARTNLPYVTLHGLRHSFASIAHSRNVPLFGISRALGHSSTATTTQIYMHLFDETHLSVVQAVGQAIDPGEA</sequence>
<dbReference type="Proteomes" id="UP000824192">
    <property type="component" value="Unassembled WGS sequence"/>
</dbReference>
<dbReference type="InterPro" id="IPR013762">
    <property type="entry name" value="Integrase-like_cat_sf"/>
</dbReference>
<comment type="function">
    <text evidence="1">Site-specific tyrosine recombinase, which acts by catalyzing the cutting and rejoining of the recombining DNA molecules.</text>
</comment>
<reference evidence="9" key="2">
    <citation type="submission" date="2021-04" db="EMBL/GenBank/DDBJ databases">
        <authorList>
            <person name="Gilroy R."/>
        </authorList>
    </citation>
    <scope>NUCLEOTIDE SEQUENCE</scope>
    <source>
        <strain evidence="9">ChiGjej6B6-1540</strain>
    </source>
</reference>
<evidence type="ECO:0000256" key="6">
    <source>
        <dbReference type="PROSITE-ProRule" id="PRU01248"/>
    </source>
</evidence>
<gene>
    <name evidence="9" type="ORF">H9868_03040</name>
</gene>
<dbReference type="GO" id="GO:0003677">
    <property type="term" value="F:DNA binding"/>
    <property type="evidence" value="ECO:0007669"/>
    <property type="project" value="UniProtKB-UniRule"/>
</dbReference>
<dbReference type="InterPro" id="IPR044068">
    <property type="entry name" value="CB"/>
</dbReference>
<dbReference type="InterPro" id="IPR002104">
    <property type="entry name" value="Integrase_catalytic"/>
</dbReference>
<evidence type="ECO:0000256" key="5">
    <source>
        <dbReference type="ARBA" id="ARBA00023172"/>
    </source>
</evidence>
<comment type="caution">
    <text evidence="9">The sequence shown here is derived from an EMBL/GenBank/DDBJ whole genome shotgun (WGS) entry which is preliminary data.</text>
</comment>
<feature type="domain" description="Tyr recombinase" evidence="7">
    <location>
        <begin position="172"/>
        <end position="372"/>
    </location>
</feature>
<dbReference type="Pfam" id="PF00589">
    <property type="entry name" value="Phage_integrase"/>
    <property type="match status" value="1"/>
</dbReference>
<dbReference type="Gene3D" id="1.10.150.130">
    <property type="match status" value="1"/>
</dbReference>
<evidence type="ECO:0000259" key="7">
    <source>
        <dbReference type="PROSITE" id="PS51898"/>
    </source>
</evidence>